<evidence type="ECO:0000256" key="1">
    <source>
        <dbReference type="SAM" id="MobiDB-lite"/>
    </source>
</evidence>
<feature type="region of interest" description="Disordered" evidence="1">
    <location>
        <begin position="108"/>
        <end position="138"/>
    </location>
</feature>
<evidence type="ECO:0000313" key="2">
    <source>
        <dbReference type="EMBL" id="GER70074.1"/>
    </source>
</evidence>
<sequence>MKLTVVFYEEPFWVGVIEFVEGENHLKAGRFVFGNEPKDEEILDFVHNHLADFIQKLTQSVALEGSYKRKVNPKRLARQVSKEMKTKGVSTYAQQAIQMEYEKRKQEKKRIYREKKEKKKKLKREIKKKKAKEKHRGH</sequence>
<dbReference type="AlphaFoldDB" id="A0A5J4JM52"/>
<proteinExistence type="predicted"/>
<dbReference type="Pfam" id="PF11208">
    <property type="entry name" value="DUF2992"/>
    <property type="match status" value="1"/>
</dbReference>
<name>A0A5J4JM52_9BACI</name>
<protein>
    <recommendedName>
        <fullName evidence="4">DUF2992 family protein</fullName>
    </recommendedName>
</protein>
<comment type="caution">
    <text evidence="2">The sequence shown here is derived from an EMBL/GenBank/DDBJ whole genome shotgun (WGS) entry which is preliminary data.</text>
</comment>
<evidence type="ECO:0000313" key="3">
    <source>
        <dbReference type="Proteomes" id="UP000391919"/>
    </source>
</evidence>
<dbReference type="InterPro" id="IPR016787">
    <property type="entry name" value="UCP021328"/>
</dbReference>
<dbReference type="Proteomes" id="UP000391919">
    <property type="component" value="Unassembled WGS sequence"/>
</dbReference>
<dbReference type="PIRSF" id="PIRSF021328">
    <property type="entry name" value="UCP021328"/>
    <property type="match status" value="1"/>
</dbReference>
<evidence type="ECO:0008006" key="4">
    <source>
        <dbReference type="Google" id="ProtNLM"/>
    </source>
</evidence>
<organism evidence="2 3">
    <name type="scientific">Weizmannia acidilactici</name>
    <dbReference type="NCBI Taxonomy" id="2607726"/>
    <lineage>
        <taxon>Bacteria</taxon>
        <taxon>Bacillati</taxon>
        <taxon>Bacillota</taxon>
        <taxon>Bacilli</taxon>
        <taxon>Bacillales</taxon>
        <taxon>Bacillaceae</taxon>
        <taxon>Heyndrickxia</taxon>
    </lineage>
</organism>
<keyword evidence="3" id="KW-1185">Reference proteome</keyword>
<accession>A0A5J4JM52</accession>
<dbReference type="RefSeq" id="WP_151681203.1">
    <property type="nucleotide sequence ID" value="NZ_BKZP01000017.1"/>
</dbReference>
<dbReference type="EMBL" id="BKZQ01000014">
    <property type="protein sequence ID" value="GER70074.1"/>
    <property type="molecule type" value="Genomic_DNA"/>
</dbReference>
<gene>
    <name evidence="2" type="ORF">BpJC7_13770</name>
</gene>
<reference evidence="2 3" key="1">
    <citation type="submission" date="2019-09" db="EMBL/GenBank/DDBJ databases">
        <title>Draft genome sequence of Bacillus sp. JC-7.</title>
        <authorList>
            <person name="Tanaka N."/>
            <person name="Shiwa Y."/>
            <person name="Fujita N."/>
            <person name="Tanasupawat S."/>
        </authorList>
    </citation>
    <scope>NUCLEOTIDE SEQUENCE [LARGE SCALE GENOMIC DNA]</scope>
    <source>
        <strain evidence="2 3">JC-7</strain>
    </source>
</reference>